<accession>A0A9P5CQJ4</accession>
<feature type="region of interest" description="Disordered" evidence="3">
    <location>
        <begin position="52"/>
        <end position="76"/>
    </location>
</feature>
<evidence type="ECO:0000259" key="4">
    <source>
        <dbReference type="SMART" id="SM00906"/>
    </source>
</evidence>
<gene>
    <name evidence="5" type="ORF">M406DRAFT_350487</name>
</gene>
<dbReference type="GO" id="GO:0006351">
    <property type="term" value="P:DNA-templated transcription"/>
    <property type="evidence" value="ECO:0007669"/>
    <property type="project" value="InterPro"/>
</dbReference>
<dbReference type="EMBL" id="MU032346">
    <property type="protein sequence ID" value="KAF3767298.1"/>
    <property type="molecule type" value="Genomic_DNA"/>
</dbReference>
<keyword evidence="2" id="KW-0539">Nucleus</keyword>
<feature type="compositionally biased region" description="Basic and acidic residues" evidence="3">
    <location>
        <begin position="614"/>
        <end position="625"/>
    </location>
</feature>
<evidence type="ECO:0000313" key="6">
    <source>
        <dbReference type="Proteomes" id="UP000803844"/>
    </source>
</evidence>
<dbReference type="OrthoDB" id="4898680at2759"/>
<feature type="region of interest" description="Disordered" evidence="3">
    <location>
        <begin position="610"/>
        <end position="649"/>
    </location>
</feature>
<dbReference type="RefSeq" id="XP_040778259.1">
    <property type="nucleotide sequence ID" value="XM_040922556.1"/>
</dbReference>
<dbReference type="InterPro" id="IPR007219">
    <property type="entry name" value="XnlR_reg_dom"/>
</dbReference>
<feature type="region of interest" description="Disordered" evidence="3">
    <location>
        <begin position="1"/>
        <end position="20"/>
    </location>
</feature>
<dbReference type="GO" id="GO:0003677">
    <property type="term" value="F:DNA binding"/>
    <property type="evidence" value="ECO:0007669"/>
    <property type="project" value="InterPro"/>
</dbReference>
<dbReference type="CDD" id="cd12148">
    <property type="entry name" value="fungal_TF_MHR"/>
    <property type="match status" value="1"/>
</dbReference>
<evidence type="ECO:0000313" key="5">
    <source>
        <dbReference type="EMBL" id="KAF3767298.1"/>
    </source>
</evidence>
<comment type="subcellular location">
    <subcellularLocation>
        <location evidence="1">Nucleus</location>
    </subcellularLocation>
</comment>
<dbReference type="GeneID" id="63839685"/>
<evidence type="ECO:0000256" key="2">
    <source>
        <dbReference type="ARBA" id="ARBA00023242"/>
    </source>
</evidence>
<dbReference type="PANTHER" id="PTHR31001:SF40">
    <property type="entry name" value="ZN(II)2CYS6 TRANSCRIPTION FACTOR (EUROFUNG)"/>
    <property type="match status" value="1"/>
</dbReference>
<dbReference type="Pfam" id="PF04082">
    <property type="entry name" value="Fungal_trans"/>
    <property type="match status" value="1"/>
</dbReference>
<comment type="caution">
    <text evidence="5">The sequence shown here is derived from an EMBL/GenBank/DDBJ whole genome shotgun (WGS) entry which is preliminary data.</text>
</comment>
<dbReference type="SMART" id="SM00906">
    <property type="entry name" value="Fungal_trans"/>
    <property type="match status" value="1"/>
</dbReference>
<proteinExistence type="predicted"/>
<name>A0A9P5CQJ4_CRYP1</name>
<keyword evidence="6" id="KW-1185">Reference proteome</keyword>
<dbReference type="InterPro" id="IPR050613">
    <property type="entry name" value="Sec_Metabolite_Reg"/>
</dbReference>
<dbReference type="GO" id="GO:0008270">
    <property type="term" value="F:zinc ion binding"/>
    <property type="evidence" value="ECO:0007669"/>
    <property type="project" value="InterPro"/>
</dbReference>
<protein>
    <recommendedName>
        <fullName evidence="4">Xylanolytic transcriptional activator regulatory domain-containing protein</fullName>
    </recommendedName>
</protein>
<dbReference type="PANTHER" id="PTHR31001">
    <property type="entry name" value="UNCHARACTERIZED TRANSCRIPTIONAL REGULATORY PROTEIN"/>
    <property type="match status" value="1"/>
</dbReference>
<feature type="domain" description="Xylanolytic transcriptional activator regulatory" evidence="4">
    <location>
        <begin position="292"/>
        <end position="366"/>
    </location>
</feature>
<evidence type="ECO:0000256" key="1">
    <source>
        <dbReference type="ARBA" id="ARBA00004123"/>
    </source>
</evidence>
<reference evidence="5" key="1">
    <citation type="journal article" date="2020" name="Phytopathology">
        <title>Genome sequence of the chestnut blight fungus Cryphonectria parasitica EP155: A fundamental resource for an archetypical invasive plant pathogen.</title>
        <authorList>
            <person name="Crouch J.A."/>
            <person name="Dawe A."/>
            <person name="Aerts A."/>
            <person name="Barry K."/>
            <person name="Churchill A.C.L."/>
            <person name="Grimwood J."/>
            <person name="Hillman B."/>
            <person name="Milgroom M.G."/>
            <person name="Pangilinan J."/>
            <person name="Smith M."/>
            <person name="Salamov A."/>
            <person name="Schmutz J."/>
            <person name="Yadav J."/>
            <person name="Grigoriev I.V."/>
            <person name="Nuss D."/>
        </authorList>
    </citation>
    <scope>NUCLEOTIDE SEQUENCE</scope>
    <source>
        <strain evidence="5">EP155</strain>
    </source>
</reference>
<dbReference type="AlphaFoldDB" id="A0A9P5CQJ4"/>
<sequence length="717" mass="79595">MFRSGNNTGPGPAGIQKTANGTSALTEKYRRNGKLQSCPDANHAQCQPFHRAASAPPLDYQRPPDARRNTGFEGPTSHLSILTETLVALDPEPTGLETLDQQQNIVITNARITQGCSLLSFFKNRSMITHFMAKYYELSEGAEGLVIAPIMKEWLHQLWFVHADTLARQDPVKIRKLSERIWRNTLTPIEFDGNTTAMEYARAGSGLNLRWEVLGLICSNVSFALVETPSSDKIFIDHQVSRVCLIDMMREISEKCLVFCRYCEVLDDMFVWLLVDYSINIQVIKGDRQYATYRASGEAHSAVIALGLHQGTKANKKVPFFMAELRKLTFLAAYFCEISLATSLGRPPRLSYRYCNVEPPLDLSEPEMVQTGTDLAATLASLDDDGYNKAEVLRNTTSIRAYVKYVHRREDVVDLALGQYTRDEVLARAKTIQEKNEAHLASLPPWVREIFMEPLDFSGKDADLKPLVAVRRGALRTGRLSNEILLQRVLIRKAGASSEKLTQAALAVFRDVLQITGRHDIAMRFQASYNVYLCAHGLRSAAIVAIELLKQEMAPQYPENPALPRSQTIQDLAVFASRLAAVDTSDGSYQLCEQGHRVISKILDRILSPQGAAERQRDEAGRSRIDVTQAQPPNGGHGGGDGGEESQGMMAGQMDVDMSLNAIVPPLNPMAMMTDFAGYGMIDTGIGVGAPMSLGHDTDFMAWLQGMNWEPMDNWSM</sequence>
<dbReference type="GO" id="GO:0005634">
    <property type="term" value="C:nucleus"/>
    <property type="evidence" value="ECO:0007669"/>
    <property type="project" value="UniProtKB-SubCell"/>
</dbReference>
<evidence type="ECO:0000256" key="3">
    <source>
        <dbReference type="SAM" id="MobiDB-lite"/>
    </source>
</evidence>
<dbReference type="Proteomes" id="UP000803844">
    <property type="component" value="Unassembled WGS sequence"/>
</dbReference>
<organism evidence="5 6">
    <name type="scientific">Cryphonectria parasitica (strain ATCC 38755 / EP155)</name>
    <dbReference type="NCBI Taxonomy" id="660469"/>
    <lineage>
        <taxon>Eukaryota</taxon>
        <taxon>Fungi</taxon>
        <taxon>Dikarya</taxon>
        <taxon>Ascomycota</taxon>
        <taxon>Pezizomycotina</taxon>
        <taxon>Sordariomycetes</taxon>
        <taxon>Sordariomycetidae</taxon>
        <taxon>Diaporthales</taxon>
        <taxon>Cryphonectriaceae</taxon>
        <taxon>Cryphonectria-Endothia species complex</taxon>
        <taxon>Cryphonectria</taxon>
    </lineage>
</organism>